<protein>
    <submittedName>
        <fullName evidence="2">DUF4325 domain-containing protein</fullName>
    </submittedName>
</protein>
<name>A0AAN1VI23_9BORD</name>
<feature type="domain" description="DUF4325" evidence="1">
    <location>
        <begin position="23"/>
        <end position="80"/>
    </location>
</feature>
<proteinExistence type="predicted"/>
<organism evidence="2 3">
    <name type="scientific">Bordetella hinzii</name>
    <dbReference type="NCBI Taxonomy" id="103855"/>
    <lineage>
        <taxon>Bacteria</taxon>
        <taxon>Pseudomonadati</taxon>
        <taxon>Pseudomonadota</taxon>
        <taxon>Betaproteobacteria</taxon>
        <taxon>Burkholderiales</taxon>
        <taxon>Alcaligenaceae</taxon>
        <taxon>Bordetella</taxon>
    </lineage>
</organism>
<evidence type="ECO:0000313" key="2">
    <source>
        <dbReference type="EMBL" id="AZW19586.1"/>
    </source>
</evidence>
<dbReference type="InterPro" id="IPR025474">
    <property type="entry name" value="DUF4325"/>
</dbReference>
<dbReference type="Proteomes" id="UP000282741">
    <property type="component" value="Chromosome"/>
</dbReference>
<accession>A0AAN1VI23</accession>
<dbReference type="AlphaFoldDB" id="A0AAN1VI23"/>
<dbReference type="Pfam" id="PF14213">
    <property type="entry name" value="DUF4325"/>
    <property type="match status" value="1"/>
</dbReference>
<reference evidence="3" key="1">
    <citation type="submission" date="2017-10" db="EMBL/GenBank/DDBJ databases">
        <title>Whole genome sequencing of various Bordetella species.</title>
        <authorList>
            <person name="Weigand M.R."/>
            <person name="Loparev V."/>
            <person name="Peng Y."/>
            <person name="Bowden K.E."/>
            <person name="Tondella M.L."/>
            <person name="Williams M.M."/>
        </authorList>
    </citation>
    <scope>NUCLEOTIDE SEQUENCE [LARGE SCALE GENOMIC DNA]</scope>
    <source>
        <strain evidence="3">H720</strain>
    </source>
</reference>
<evidence type="ECO:0000313" key="3">
    <source>
        <dbReference type="Proteomes" id="UP000282741"/>
    </source>
</evidence>
<sequence length="103" mass="11740">MIDIVKDFSPFAAGRYYSDGPWSGQRFLEEVLLPAFKDGDRISVKLDGTLGLGSSFLEEAFGGLVRAGYRLDVLRKRLVVLCRKKSYVERTWSYIEDEDRKLG</sequence>
<dbReference type="RefSeq" id="WP_048940551.1">
    <property type="nucleotide sequence ID" value="NZ_CP012077.1"/>
</dbReference>
<dbReference type="EMBL" id="CP024172">
    <property type="protein sequence ID" value="AZW19586.1"/>
    <property type="molecule type" value="Genomic_DNA"/>
</dbReference>
<gene>
    <name evidence="2" type="ORF">CS347_14145</name>
</gene>
<evidence type="ECO:0000259" key="1">
    <source>
        <dbReference type="Pfam" id="PF14213"/>
    </source>
</evidence>